<dbReference type="Proteomes" id="UP000619265">
    <property type="component" value="Unassembled WGS sequence"/>
</dbReference>
<keyword evidence="4" id="KW-0539">Nucleus</keyword>
<protein>
    <recommendedName>
        <fullName evidence="6">BHLH domain-containing protein</fullName>
    </recommendedName>
</protein>
<comment type="caution">
    <text evidence="7">The sequence shown here is derived from an EMBL/GenBank/DDBJ whole genome shotgun (WGS) entry which is preliminary data.</text>
</comment>
<reference evidence="7" key="1">
    <citation type="submission" date="2015-10" db="EMBL/GenBank/DDBJ databases">
        <authorList>
            <person name="Martinez-Garcia P.J."/>
            <person name="Crepeau M.W."/>
            <person name="Puiu D."/>
            <person name="Gonzalez-Ibeas D."/>
            <person name="Whalen J."/>
            <person name="Stevens K."/>
            <person name="Paul R."/>
            <person name="Butterfield T."/>
            <person name="Britton M."/>
            <person name="Reagan R."/>
            <person name="Chakraborty S."/>
            <person name="Walawage S.L."/>
            <person name="Vasquez-Gross H.A."/>
            <person name="Cardeno C."/>
            <person name="Famula R."/>
            <person name="Pratt K."/>
            <person name="Kuruganti S."/>
            <person name="Aradhya M.K."/>
            <person name="Leslie C.A."/>
            <person name="Dandekar A.M."/>
            <person name="Salzberg S.L."/>
            <person name="Wegrzyn J.L."/>
            <person name="Langley C.H."/>
            <person name="Neale D.B."/>
        </authorList>
    </citation>
    <scope>NUCLEOTIDE SEQUENCE</scope>
    <source>
        <tissue evidence="7">Leaves</tissue>
    </source>
</reference>
<dbReference type="Pfam" id="PF00010">
    <property type="entry name" value="HLH"/>
    <property type="match status" value="1"/>
</dbReference>
<sequence length="375" mass="41879">MAPFSYEHHPFLVDNSFFLPSSPFNIMSSFVEENINPNGFSQFYPHESIQEIPADFGVHESSFLEHSSIGAYFSDNEASLTKKQISTESSTVVDKLDSGDQVTQKVTPMVKKRNNRNGASLNCAQPKDLTEGKTKKQKKCNGTPKEEKKPYKAEKEQKKVAKEPPTGYIHVRARRGQATDSHSLAERVRREKISERMKILQGLVPGCDKVTGKALMLDEIINYVQSLQNQVQFLSMTLASVNPMSYEFGLMDLERLTRMASPLSPVAATHCSDPMSTEPTGFAYTTTTTAITTANNYYPIVNTASPNANALMISQDIACVFCEVEDQRQNFLIPSEFGNNLCFFHSSKIQRQLPYKHHGTSSNRGGLRVVASDRQ</sequence>
<feature type="region of interest" description="Disordered" evidence="5">
    <location>
        <begin position="354"/>
        <end position="375"/>
    </location>
</feature>
<feature type="compositionally biased region" description="Basic and acidic residues" evidence="5">
    <location>
        <begin position="144"/>
        <end position="162"/>
    </location>
</feature>
<reference evidence="7" key="2">
    <citation type="submission" date="2020-03" db="EMBL/GenBank/DDBJ databases">
        <title>Walnut 2.0.</title>
        <authorList>
            <person name="Marrano A."/>
            <person name="Britton M."/>
            <person name="Zimin A.V."/>
            <person name="Zaini P.A."/>
            <person name="Workman R."/>
            <person name="Puiu D."/>
            <person name="Bianco L."/>
            <person name="Allen B.J."/>
            <person name="Troggio M."/>
            <person name="Leslie C.A."/>
            <person name="Timp W."/>
            <person name="Dendekar A."/>
            <person name="Salzberg S.L."/>
            <person name="Neale D.B."/>
        </authorList>
    </citation>
    <scope>NUCLEOTIDE SEQUENCE</scope>
    <source>
        <tissue evidence="7">Leaves</tissue>
    </source>
</reference>
<evidence type="ECO:0000313" key="8">
    <source>
        <dbReference type="Proteomes" id="UP000619265"/>
    </source>
</evidence>
<dbReference type="Gramene" id="Jr09_00240_p1">
    <property type="protein sequence ID" value="cds.Jr09_00240_p1"/>
    <property type="gene ID" value="Jr09_00240"/>
</dbReference>
<dbReference type="GO" id="GO:0046983">
    <property type="term" value="F:protein dimerization activity"/>
    <property type="evidence" value="ECO:0007669"/>
    <property type="project" value="InterPro"/>
</dbReference>
<dbReference type="SMART" id="SM00353">
    <property type="entry name" value="HLH"/>
    <property type="match status" value="1"/>
</dbReference>
<dbReference type="GO" id="GO:0006355">
    <property type="term" value="P:regulation of DNA-templated transcription"/>
    <property type="evidence" value="ECO:0007669"/>
    <property type="project" value="InterPro"/>
</dbReference>
<dbReference type="EMBL" id="LIHL02000009">
    <property type="protein sequence ID" value="KAF5459574.1"/>
    <property type="molecule type" value="Genomic_DNA"/>
</dbReference>
<dbReference type="PROSITE" id="PS50888">
    <property type="entry name" value="BHLH"/>
    <property type="match status" value="1"/>
</dbReference>
<dbReference type="OrthoDB" id="1928604at2759"/>
<dbReference type="SUPFAM" id="SSF47459">
    <property type="entry name" value="HLH, helix-loop-helix DNA-binding domain"/>
    <property type="match status" value="1"/>
</dbReference>
<feature type="domain" description="BHLH" evidence="6">
    <location>
        <begin position="177"/>
        <end position="227"/>
    </location>
</feature>
<evidence type="ECO:0000256" key="1">
    <source>
        <dbReference type="ARBA" id="ARBA00004123"/>
    </source>
</evidence>
<dbReference type="PANTHER" id="PTHR12565:SF431">
    <property type="entry name" value="TRANSCRIPTION FACTOR BHLH137"/>
    <property type="match status" value="1"/>
</dbReference>
<dbReference type="PANTHER" id="PTHR12565">
    <property type="entry name" value="STEROL REGULATORY ELEMENT-BINDING PROTEIN"/>
    <property type="match status" value="1"/>
</dbReference>
<dbReference type="AlphaFoldDB" id="A0A833UDT8"/>
<accession>A0A833UDT8</accession>
<dbReference type="CDD" id="cd18919">
    <property type="entry name" value="bHLH_AtBPE_like"/>
    <property type="match status" value="1"/>
</dbReference>
<dbReference type="InterPro" id="IPR036638">
    <property type="entry name" value="HLH_DNA-bd_sf"/>
</dbReference>
<evidence type="ECO:0000256" key="3">
    <source>
        <dbReference type="ARBA" id="ARBA00023163"/>
    </source>
</evidence>
<organism evidence="7 8">
    <name type="scientific">Juglans regia</name>
    <name type="common">English walnut</name>
    <dbReference type="NCBI Taxonomy" id="51240"/>
    <lineage>
        <taxon>Eukaryota</taxon>
        <taxon>Viridiplantae</taxon>
        <taxon>Streptophyta</taxon>
        <taxon>Embryophyta</taxon>
        <taxon>Tracheophyta</taxon>
        <taxon>Spermatophyta</taxon>
        <taxon>Magnoliopsida</taxon>
        <taxon>eudicotyledons</taxon>
        <taxon>Gunneridae</taxon>
        <taxon>Pentapetalae</taxon>
        <taxon>rosids</taxon>
        <taxon>fabids</taxon>
        <taxon>Fagales</taxon>
        <taxon>Juglandaceae</taxon>
        <taxon>Juglans</taxon>
    </lineage>
</organism>
<evidence type="ECO:0000256" key="5">
    <source>
        <dbReference type="SAM" id="MobiDB-lite"/>
    </source>
</evidence>
<proteinExistence type="predicted"/>
<evidence type="ECO:0000259" key="6">
    <source>
        <dbReference type="PROSITE" id="PS50888"/>
    </source>
</evidence>
<dbReference type="RefSeq" id="XP_018836554.2">
    <property type="nucleotide sequence ID" value="XM_018981009.2"/>
</dbReference>
<dbReference type="GO" id="GO:0005634">
    <property type="term" value="C:nucleus"/>
    <property type="evidence" value="ECO:0007669"/>
    <property type="project" value="UniProtKB-SubCell"/>
</dbReference>
<evidence type="ECO:0000256" key="4">
    <source>
        <dbReference type="ARBA" id="ARBA00023242"/>
    </source>
</evidence>
<name>A0A833UDT8_JUGRE</name>
<keyword evidence="3" id="KW-0804">Transcription</keyword>
<dbReference type="InterPro" id="IPR011598">
    <property type="entry name" value="bHLH_dom"/>
</dbReference>
<dbReference type="Gene3D" id="4.10.280.10">
    <property type="entry name" value="Helix-loop-helix DNA-binding domain"/>
    <property type="match status" value="1"/>
</dbReference>
<dbReference type="InterPro" id="IPR024097">
    <property type="entry name" value="bHLH_ZIP_TF"/>
</dbReference>
<evidence type="ECO:0000313" key="7">
    <source>
        <dbReference type="EMBL" id="KAF5459574.1"/>
    </source>
</evidence>
<dbReference type="FunFam" id="4.10.280.10:FF:000002">
    <property type="entry name" value="Basic helix-loop-helix transcription factor"/>
    <property type="match status" value="1"/>
</dbReference>
<comment type="subcellular location">
    <subcellularLocation>
        <location evidence="1">Nucleus</location>
    </subcellularLocation>
</comment>
<feature type="region of interest" description="Disordered" evidence="5">
    <location>
        <begin position="112"/>
        <end position="166"/>
    </location>
</feature>
<evidence type="ECO:0000256" key="2">
    <source>
        <dbReference type="ARBA" id="ARBA00023015"/>
    </source>
</evidence>
<keyword evidence="2" id="KW-0805">Transcription regulation</keyword>
<gene>
    <name evidence="7" type="ORF">F2P56_019513</name>
</gene>
<dbReference type="KEGG" id="jre:109003049"/>